<dbReference type="InterPro" id="IPR019931">
    <property type="entry name" value="LPXTG_anchor"/>
</dbReference>
<feature type="transmembrane region" description="Helical" evidence="6">
    <location>
        <begin position="86"/>
        <end position="104"/>
    </location>
</feature>
<keyword evidence="2" id="KW-0964">Secreted</keyword>
<reference evidence="9" key="1">
    <citation type="submission" date="2023-08" db="EMBL/GenBank/DDBJ databases">
        <title>Genomic characterization of piscicolin 126 produced by Carnobacterium maltaromaticum CM22 strain isolated from salmon (Salmo salar).</title>
        <authorList>
            <person name="Gonzalez-Gragera E."/>
            <person name="Garcia-Lopez J.D."/>
            <person name="Teso-Perez C."/>
            <person name="Gimenez-Hernandez I."/>
            <person name="Peralta-Sanchez J.M."/>
            <person name="Valdivia E."/>
            <person name="Montalban-Lopez M."/>
            <person name="Martin-Platero A.M."/>
            <person name="Banos A."/>
            <person name="Martinez-Bueno M."/>
        </authorList>
    </citation>
    <scope>NUCLEOTIDE SEQUENCE</scope>
    <source>
        <strain evidence="9">CM22</strain>
    </source>
</reference>
<feature type="region of interest" description="Disordered" evidence="5">
    <location>
        <begin position="45"/>
        <end position="69"/>
    </location>
</feature>
<dbReference type="AlphaFoldDB" id="A0AAW9K863"/>
<evidence type="ECO:0000256" key="5">
    <source>
        <dbReference type="SAM" id="MobiDB-lite"/>
    </source>
</evidence>
<evidence type="ECO:0000256" key="1">
    <source>
        <dbReference type="ARBA" id="ARBA00022512"/>
    </source>
</evidence>
<keyword evidence="1" id="KW-0134">Cell wall</keyword>
<keyword evidence="3 7" id="KW-0732">Signal</keyword>
<name>A0AAW9K863_CARML</name>
<dbReference type="RefSeq" id="WP_322809316.1">
    <property type="nucleotide sequence ID" value="NZ_JAVBVO010000003.1"/>
</dbReference>
<feature type="domain" description="Gram-positive cocci surface proteins LPxTG" evidence="8">
    <location>
        <begin position="77"/>
        <end position="108"/>
    </location>
</feature>
<evidence type="ECO:0000313" key="9">
    <source>
        <dbReference type="EMBL" id="MDZ5759632.1"/>
    </source>
</evidence>
<accession>A0AAW9K863</accession>
<keyword evidence="6" id="KW-0472">Membrane</keyword>
<feature type="signal peptide" evidence="7">
    <location>
        <begin position="1"/>
        <end position="29"/>
    </location>
</feature>
<evidence type="ECO:0000256" key="6">
    <source>
        <dbReference type="SAM" id="Phobius"/>
    </source>
</evidence>
<evidence type="ECO:0000256" key="4">
    <source>
        <dbReference type="ARBA" id="ARBA00023088"/>
    </source>
</evidence>
<keyword evidence="4" id="KW-0572">Peptidoglycan-anchor</keyword>
<organism evidence="9 10">
    <name type="scientific">Carnobacterium maltaromaticum</name>
    <name type="common">Carnobacterium piscicola</name>
    <dbReference type="NCBI Taxonomy" id="2751"/>
    <lineage>
        <taxon>Bacteria</taxon>
        <taxon>Bacillati</taxon>
        <taxon>Bacillota</taxon>
        <taxon>Bacilli</taxon>
        <taxon>Lactobacillales</taxon>
        <taxon>Carnobacteriaceae</taxon>
        <taxon>Carnobacterium</taxon>
    </lineage>
</organism>
<dbReference type="Pfam" id="PF00746">
    <property type="entry name" value="Gram_pos_anchor"/>
    <property type="match status" value="1"/>
</dbReference>
<dbReference type="EMBL" id="JAVBVO010000003">
    <property type="protein sequence ID" value="MDZ5759632.1"/>
    <property type="molecule type" value="Genomic_DNA"/>
</dbReference>
<keyword evidence="6" id="KW-0812">Transmembrane</keyword>
<feature type="chain" id="PRO_5043488580" evidence="7">
    <location>
        <begin position="30"/>
        <end position="114"/>
    </location>
</feature>
<dbReference type="NCBIfam" id="TIGR01167">
    <property type="entry name" value="LPXTG_anchor"/>
    <property type="match status" value="1"/>
</dbReference>
<evidence type="ECO:0000259" key="8">
    <source>
        <dbReference type="Pfam" id="PF00746"/>
    </source>
</evidence>
<comment type="caution">
    <text evidence="9">The sequence shown here is derived from an EMBL/GenBank/DDBJ whole genome shotgun (WGS) entry which is preliminary data.</text>
</comment>
<protein>
    <submittedName>
        <fullName evidence="9">LPXTG cell wall anchor domain-containing protein</fullName>
    </submittedName>
</protein>
<keyword evidence="6" id="KW-1133">Transmembrane helix</keyword>
<gene>
    <name evidence="9" type="ORF">RAK27_13295</name>
</gene>
<evidence type="ECO:0000256" key="7">
    <source>
        <dbReference type="SAM" id="SignalP"/>
    </source>
</evidence>
<sequence>MTTIKKYGPIIMSLLLILSIVSVSGSVFAEDADYQSNSGVGFYGEYEFPTNPPTEPPTEPPTVPNPGIVPPVGEVFPQTGETSKNFFFIGSLLLMIAFGMGVNIKKHKIKGAIK</sequence>
<proteinExistence type="predicted"/>
<evidence type="ECO:0000256" key="2">
    <source>
        <dbReference type="ARBA" id="ARBA00022525"/>
    </source>
</evidence>
<evidence type="ECO:0000256" key="3">
    <source>
        <dbReference type="ARBA" id="ARBA00022729"/>
    </source>
</evidence>
<dbReference type="Proteomes" id="UP001290462">
    <property type="component" value="Unassembled WGS sequence"/>
</dbReference>
<feature type="compositionally biased region" description="Pro residues" evidence="5">
    <location>
        <begin position="50"/>
        <end position="69"/>
    </location>
</feature>
<evidence type="ECO:0000313" key="10">
    <source>
        <dbReference type="Proteomes" id="UP001290462"/>
    </source>
</evidence>